<proteinExistence type="predicted"/>
<protein>
    <submittedName>
        <fullName evidence="1">Uncharacterized protein</fullName>
    </submittedName>
</protein>
<reference evidence="1" key="1">
    <citation type="submission" date="2021-01" db="EMBL/GenBank/DDBJ databases">
        <title>Whole genome shotgun sequence of Virgisporangium aliadipatigenens NBRC 105644.</title>
        <authorList>
            <person name="Komaki H."/>
            <person name="Tamura T."/>
        </authorList>
    </citation>
    <scope>NUCLEOTIDE SEQUENCE</scope>
    <source>
        <strain evidence="1">NBRC 105644</strain>
    </source>
</reference>
<dbReference type="EMBL" id="BOPF01000006">
    <property type="protein sequence ID" value="GIJ45180.1"/>
    <property type="molecule type" value="Genomic_DNA"/>
</dbReference>
<evidence type="ECO:0000313" key="1">
    <source>
        <dbReference type="EMBL" id="GIJ45180.1"/>
    </source>
</evidence>
<gene>
    <name evidence="1" type="ORF">Val02_20660</name>
</gene>
<evidence type="ECO:0000313" key="2">
    <source>
        <dbReference type="Proteomes" id="UP000619260"/>
    </source>
</evidence>
<accession>A0A8J3YJM3</accession>
<dbReference type="Proteomes" id="UP000619260">
    <property type="component" value="Unassembled WGS sequence"/>
</dbReference>
<organism evidence="1 2">
    <name type="scientific">Virgisporangium aliadipatigenens</name>
    <dbReference type="NCBI Taxonomy" id="741659"/>
    <lineage>
        <taxon>Bacteria</taxon>
        <taxon>Bacillati</taxon>
        <taxon>Actinomycetota</taxon>
        <taxon>Actinomycetes</taxon>
        <taxon>Micromonosporales</taxon>
        <taxon>Micromonosporaceae</taxon>
        <taxon>Virgisporangium</taxon>
    </lineage>
</organism>
<comment type="caution">
    <text evidence="1">The sequence shown here is derived from an EMBL/GenBank/DDBJ whole genome shotgun (WGS) entry which is preliminary data.</text>
</comment>
<dbReference type="AlphaFoldDB" id="A0A8J3YJM3"/>
<keyword evidence="2" id="KW-1185">Reference proteome</keyword>
<name>A0A8J3YJM3_9ACTN</name>
<dbReference type="RefSeq" id="WP_203898727.1">
    <property type="nucleotide sequence ID" value="NZ_BOPF01000006.1"/>
</dbReference>
<sequence length="291" mass="30866">MDDTTSGARGAWEAEQTAGFGVLLGRPFAAFDPAGAYALYYRNVHAPGPLFERLGHADDLGLVLRPGGYERPAALTVCLDRSWGLDLGRSEFEFDNVTDEPLRNALAWLPDSAFLDKERATLHGRELATALAIHGVRPAHVAAAVKAGTAQVAMTLRVATDGTLRAAMTAATRTGAGPEGLRPVQEEAGLVPFAVALFTDPEGEPAPGIAAARDRVLAPVADPRLRAHLWSPYLDRVWDRADDGTLTGADPAGRFRTLAQRTGAVFVAAWDLAYYGELSLAVVQTGGSAPR</sequence>